<comment type="caution">
    <text evidence="1">The sequence shown here is derived from an EMBL/GenBank/DDBJ whole genome shotgun (WGS) entry which is preliminary data.</text>
</comment>
<accession>A0ABW3AL20</accession>
<keyword evidence="2" id="KW-1185">Reference proteome</keyword>
<dbReference type="EMBL" id="JBHTII010000002">
    <property type="protein sequence ID" value="MFD0791495.1"/>
    <property type="molecule type" value="Genomic_DNA"/>
</dbReference>
<dbReference type="Proteomes" id="UP001597055">
    <property type="component" value="Unassembled WGS sequence"/>
</dbReference>
<sequence>MYTWKTLKHDVQRSGDLALYWEAYGDPVSDDYDIEDASARELWRIWRKRYPVDESAEERWGAGAVRISWYVSGEVFESAPHAIYLPDYDPETFLDSFSTPIDITTGEPIQWTRLPVQDKLWREGRPNKGGFIQEATGWKPSPLQPVFWPDQLAEACGLFIPER</sequence>
<organism evidence="1 2">
    <name type="scientific">Microbacterium insulae</name>
    <dbReference type="NCBI Taxonomy" id="483014"/>
    <lineage>
        <taxon>Bacteria</taxon>
        <taxon>Bacillati</taxon>
        <taxon>Actinomycetota</taxon>
        <taxon>Actinomycetes</taxon>
        <taxon>Micrococcales</taxon>
        <taxon>Microbacteriaceae</taxon>
        <taxon>Microbacterium</taxon>
    </lineage>
</organism>
<dbReference type="RefSeq" id="WP_204979253.1">
    <property type="nucleotide sequence ID" value="NZ_JBHTII010000002.1"/>
</dbReference>
<evidence type="ECO:0000313" key="1">
    <source>
        <dbReference type="EMBL" id="MFD0791495.1"/>
    </source>
</evidence>
<reference evidence="2" key="1">
    <citation type="journal article" date="2019" name="Int. J. Syst. Evol. Microbiol.">
        <title>The Global Catalogue of Microorganisms (GCM) 10K type strain sequencing project: providing services to taxonomists for standard genome sequencing and annotation.</title>
        <authorList>
            <consortium name="The Broad Institute Genomics Platform"/>
            <consortium name="The Broad Institute Genome Sequencing Center for Infectious Disease"/>
            <person name="Wu L."/>
            <person name="Ma J."/>
        </authorList>
    </citation>
    <scope>NUCLEOTIDE SEQUENCE [LARGE SCALE GENOMIC DNA]</scope>
    <source>
        <strain evidence="2">CCUG 54523</strain>
    </source>
</reference>
<gene>
    <name evidence="1" type="ORF">ACFQ0P_13915</name>
</gene>
<proteinExistence type="predicted"/>
<evidence type="ECO:0000313" key="2">
    <source>
        <dbReference type="Proteomes" id="UP001597055"/>
    </source>
</evidence>
<name>A0ABW3AL20_9MICO</name>
<protein>
    <submittedName>
        <fullName evidence="1">Uncharacterized protein</fullName>
    </submittedName>
</protein>